<name>A0A8C4S4D9_ERPCA</name>
<keyword evidence="3" id="KW-1185">Reference proteome</keyword>
<proteinExistence type="predicted"/>
<evidence type="ECO:0000313" key="3">
    <source>
        <dbReference type="Proteomes" id="UP000694620"/>
    </source>
</evidence>
<dbReference type="Proteomes" id="UP000694620">
    <property type="component" value="Chromosome 8"/>
</dbReference>
<dbReference type="GeneTree" id="ENSGT00970000197898"/>
<feature type="compositionally biased region" description="Polar residues" evidence="1">
    <location>
        <begin position="50"/>
        <end position="59"/>
    </location>
</feature>
<organism evidence="2 3">
    <name type="scientific">Erpetoichthys calabaricus</name>
    <name type="common">Rope fish</name>
    <name type="synonym">Calamoichthys calabaricus</name>
    <dbReference type="NCBI Taxonomy" id="27687"/>
    <lineage>
        <taxon>Eukaryota</taxon>
        <taxon>Metazoa</taxon>
        <taxon>Chordata</taxon>
        <taxon>Craniata</taxon>
        <taxon>Vertebrata</taxon>
        <taxon>Euteleostomi</taxon>
        <taxon>Actinopterygii</taxon>
        <taxon>Polypteriformes</taxon>
        <taxon>Polypteridae</taxon>
        <taxon>Erpetoichthys</taxon>
    </lineage>
</organism>
<evidence type="ECO:0000256" key="1">
    <source>
        <dbReference type="SAM" id="MobiDB-lite"/>
    </source>
</evidence>
<sequence>MMDKYIKEIDIPQVDIPPTLKSILNETEDEPFVLEDTSLSNDENIDTHSCETSSLASSDSGDRMFLKRRRLTESSTTVHGSVLRHSTLKGVSAQIVSAADNLDAGLSTAVVS</sequence>
<reference evidence="2" key="3">
    <citation type="submission" date="2025-09" db="UniProtKB">
        <authorList>
            <consortium name="Ensembl"/>
        </authorList>
    </citation>
    <scope>IDENTIFICATION</scope>
</reference>
<accession>A0A8C4S4D9</accession>
<evidence type="ECO:0000313" key="2">
    <source>
        <dbReference type="Ensembl" id="ENSECRP00000011395.1"/>
    </source>
</evidence>
<protein>
    <submittedName>
        <fullName evidence="2">Uncharacterized protein</fullName>
    </submittedName>
</protein>
<reference evidence="2" key="2">
    <citation type="submission" date="2025-08" db="UniProtKB">
        <authorList>
            <consortium name="Ensembl"/>
        </authorList>
    </citation>
    <scope>IDENTIFICATION</scope>
</reference>
<dbReference type="Ensembl" id="ENSECRT00000011582.1">
    <property type="protein sequence ID" value="ENSECRP00000011395.1"/>
    <property type="gene ID" value="ENSECRG00000007596.1"/>
</dbReference>
<dbReference type="AlphaFoldDB" id="A0A8C4S4D9"/>
<feature type="region of interest" description="Disordered" evidence="1">
    <location>
        <begin position="37"/>
        <end position="61"/>
    </location>
</feature>
<reference evidence="2" key="1">
    <citation type="submission" date="2021-06" db="EMBL/GenBank/DDBJ databases">
        <authorList>
            <consortium name="Wellcome Sanger Institute Data Sharing"/>
        </authorList>
    </citation>
    <scope>NUCLEOTIDE SEQUENCE [LARGE SCALE GENOMIC DNA]</scope>
</reference>